<dbReference type="AlphaFoldDB" id="R4WKY7"/>
<dbReference type="Pfam" id="PF21006">
    <property type="entry name" value="NHase_beta_N"/>
    <property type="match status" value="1"/>
</dbReference>
<sequence length="227" mass="24701">MNAAHDMGGMQAFGPIEADACDAPGASPFHADWERRVLAVTLAMGATRQWNIDTSRAARESLPPAQYLNSSYYEIWFEGLKKLLIAKGLASEAEIATGRSQGAPLPDVIALKAANVSAALLRGAPVDRPATKPARFSIGDDVRTKLINPPTHTRLPATLLPRQAWPHRRCARHACFPRRKRARSRRASALALYGALRCRRALGAGHDCIVRMCGLLGALSRCRARMT</sequence>
<dbReference type="PATRIC" id="fig|758793.3.peg.3366"/>
<dbReference type="STRING" id="758793.BRPE64_BCDS04580"/>
<dbReference type="KEGG" id="buo:BRPE64_BCDS04580"/>
<reference evidence="2 3" key="1">
    <citation type="journal article" date="2013" name="Genome Announc.">
        <title>Complete Genome Sequence of Burkholderia sp. Strain RPE64, Bacterial Symbiont of the Bean Bug Riptortus pedestris.</title>
        <authorList>
            <person name="Shibata T.F."/>
            <person name="Maeda T."/>
            <person name="Nikoh N."/>
            <person name="Yamaguchi K."/>
            <person name="Oshima K."/>
            <person name="Hattori M."/>
            <person name="Nishiyama T."/>
            <person name="Hasebe M."/>
            <person name="Fukatsu T."/>
            <person name="Kikuchi Y."/>
            <person name="Shigenobu S."/>
        </authorList>
    </citation>
    <scope>NUCLEOTIDE SEQUENCE [LARGE SCALE GENOMIC DNA]</scope>
</reference>
<dbReference type="InterPro" id="IPR042262">
    <property type="entry name" value="CN_hydtase_beta_C"/>
</dbReference>
<dbReference type="HOGENOM" id="CLU_106294_0_0_4"/>
<gene>
    <name evidence="2" type="ORF">BRPE64_BCDS04580</name>
</gene>
<proteinExistence type="predicted"/>
<evidence type="ECO:0000313" key="2">
    <source>
        <dbReference type="EMBL" id="BAN25119.1"/>
    </source>
</evidence>
<dbReference type="EMBL" id="AP013059">
    <property type="protein sequence ID" value="BAN25119.1"/>
    <property type="molecule type" value="Genomic_DNA"/>
</dbReference>
<feature type="domain" description="Nitrile hydratase beta subunit-like N-terminal" evidence="1">
    <location>
        <begin position="1"/>
        <end position="102"/>
    </location>
</feature>
<dbReference type="SUPFAM" id="SSF50090">
    <property type="entry name" value="Electron transport accessory proteins"/>
    <property type="match status" value="1"/>
</dbReference>
<evidence type="ECO:0000259" key="1">
    <source>
        <dbReference type="Pfam" id="PF21006"/>
    </source>
</evidence>
<dbReference type="InterPro" id="IPR049054">
    <property type="entry name" value="CN_hydtase_beta-like_N"/>
</dbReference>
<keyword evidence="3" id="KW-1185">Reference proteome</keyword>
<protein>
    <submittedName>
        <fullName evidence="2">Nitrile hydratase</fullName>
    </submittedName>
</protein>
<organism evidence="2 3">
    <name type="scientific">Caballeronia insecticola</name>
    <dbReference type="NCBI Taxonomy" id="758793"/>
    <lineage>
        <taxon>Bacteria</taxon>
        <taxon>Pseudomonadati</taxon>
        <taxon>Pseudomonadota</taxon>
        <taxon>Betaproteobacteria</taxon>
        <taxon>Burkholderiales</taxon>
        <taxon>Burkholderiaceae</taxon>
        <taxon>Caballeronia</taxon>
    </lineage>
</organism>
<dbReference type="InterPro" id="IPR008990">
    <property type="entry name" value="Elect_transpt_acc-like_dom_sf"/>
</dbReference>
<reference evidence="2 3" key="2">
    <citation type="journal article" date="2018" name="Int. J. Syst. Evol. Microbiol.">
        <title>Burkholderia insecticola sp. nov., a gut symbiotic bacterium of the bean bug Riptortus pedestris.</title>
        <authorList>
            <person name="Takeshita K."/>
            <person name="Tamaki H."/>
            <person name="Ohbayashi T."/>
            <person name="Meng X.-Y."/>
            <person name="Sone T."/>
            <person name="Mitani Y."/>
            <person name="Peeters C."/>
            <person name="Kikuchi Y."/>
            <person name="Vandamme P."/>
        </authorList>
    </citation>
    <scope>NUCLEOTIDE SEQUENCE [LARGE SCALE GENOMIC DNA]</scope>
    <source>
        <strain evidence="2">RPE64</strain>
    </source>
</reference>
<dbReference type="Gene3D" id="1.10.472.20">
    <property type="entry name" value="Nitrile hydratase, beta subunit"/>
    <property type="match status" value="1"/>
</dbReference>
<evidence type="ECO:0000313" key="3">
    <source>
        <dbReference type="Proteomes" id="UP000013966"/>
    </source>
</evidence>
<dbReference type="Proteomes" id="UP000013966">
    <property type="component" value="Chromosome 2"/>
</dbReference>
<accession>R4WKY7</accession>
<name>R4WKY7_9BURK</name>